<evidence type="ECO:0000313" key="2">
    <source>
        <dbReference type="Proteomes" id="UP000887566"/>
    </source>
</evidence>
<sequence length="136" mass="14857">MLLPLVVCSISSMRLVQWCAPRLTRQSSGSVKFVDIPNCHCSCERCGHHGCPSNPHVLFVDRSEFIAAASRATNSPLFFRPITPTPPALTFSTVRGPSQLSADLLKCAARKATSRLQSKDENTITPQECAGSDDRR</sequence>
<accession>A0A914XBD7</accession>
<dbReference type="AlphaFoldDB" id="A0A914XBD7"/>
<organism evidence="2 3">
    <name type="scientific">Plectus sambesii</name>
    <dbReference type="NCBI Taxonomy" id="2011161"/>
    <lineage>
        <taxon>Eukaryota</taxon>
        <taxon>Metazoa</taxon>
        <taxon>Ecdysozoa</taxon>
        <taxon>Nematoda</taxon>
        <taxon>Chromadorea</taxon>
        <taxon>Plectida</taxon>
        <taxon>Plectina</taxon>
        <taxon>Plectoidea</taxon>
        <taxon>Plectidae</taxon>
        <taxon>Plectus</taxon>
    </lineage>
</organism>
<name>A0A914XBD7_9BILA</name>
<dbReference type="WBParaSite" id="PSAMB.scaffold6874size8657.g29261.t1">
    <property type="protein sequence ID" value="PSAMB.scaffold6874size8657.g29261.t1"/>
    <property type="gene ID" value="PSAMB.scaffold6874size8657.g29261"/>
</dbReference>
<reference evidence="3" key="1">
    <citation type="submission" date="2022-11" db="UniProtKB">
        <authorList>
            <consortium name="WormBaseParasite"/>
        </authorList>
    </citation>
    <scope>IDENTIFICATION</scope>
</reference>
<evidence type="ECO:0000256" key="1">
    <source>
        <dbReference type="SAM" id="MobiDB-lite"/>
    </source>
</evidence>
<keyword evidence="2" id="KW-1185">Reference proteome</keyword>
<evidence type="ECO:0000313" key="3">
    <source>
        <dbReference type="WBParaSite" id="PSAMB.scaffold6874size8657.g29261.t1"/>
    </source>
</evidence>
<protein>
    <submittedName>
        <fullName evidence="3">Secreted protein</fullName>
    </submittedName>
</protein>
<feature type="region of interest" description="Disordered" evidence="1">
    <location>
        <begin position="116"/>
        <end position="136"/>
    </location>
</feature>
<dbReference type="Proteomes" id="UP000887566">
    <property type="component" value="Unplaced"/>
</dbReference>
<proteinExistence type="predicted"/>